<dbReference type="EMBL" id="JX649892">
    <property type="protein sequence ID" value="AGC72119.1"/>
    <property type="molecule type" value="Genomic_DNA"/>
</dbReference>
<accession>L7VWY1</accession>
<keyword evidence="1" id="KW-0472">Membrane</keyword>
<evidence type="ECO:0000256" key="1">
    <source>
        <dbReference type="SAM" id="Phobius"/>
    </source>
</evidence>
<feature type="transmembrane region" description="Helical" evidence="1">
    <location>
        <begin position="24"/>
        <end position="45"/>
    </location>
</feature>
<feature type="transmembrane region" description="Helical" evidence="1">
    <location>
        <begin position="323"/>
        <end position="343"/>
    </location>
</feature>
<feature type="transmembrane region" description="Helical" evidence="1">
    <location>
        <begin position="355"/>
        <end position="379"/>
    </location>
</feature>
<feature type="transmembrane region" description="Helical" evidence="1">
    <location>
        <begin position="94"/>
        <end position="114"/>
    </location>
</feature>
<organism evidence="2">
    <name type="scientific">uncultured bacterium A1Q1_fos_160</name>
    <dbReference type="NCBI Taxonomy" id="1256550"/>
    <lineage>
        <taxon>Bacteria</taxon>
        <taxon>environmental samples</taxon>
    </lineage>
</organism>
<reference evidence="2" key="1">
    <citation type="submission" date="2012-09" db="EMBL/GenBank/DDBJ databases">
        <title>Metagenomic Characterization of a Microbial Community in Wastewater Detects High Levels of Antibiotic Resistance.</title>
        <authorList>
            <person name="Abrams M."/>
            <person name="Caldwell A."/>
            <person name="Vandaei E."/>
            <person name="Lee W."/>
            <person name="Perrott J."/>
            <person name="Khan S.Y."/>
            <person name="Ta J."/>
            <person name="Romero D."/>
            <person name="Nguyen V."/>
            <person name="Pourmand N."/>
            <person name="Ouverney C.C."/>
        </authorList>
    </citation>
    <scope>NUCLEOTIDE SEQUENCE</scope>
</reference>
<keyword evidence="1" id="KW-0812">Transmembrane</keyword>
<feature type="transmembrane region" description="Helical" evidence="1">
    <location>
        <begin position="66"/>
        <end position="88"/>
    </location>
</feature>
<feature type="transmembrane region" description="Helical" evidence="1">
    <location>
        <begin position="230"/>
        <end position="251"/>
    </location>
</feature>
<sequence length="589" mass="63011">MSAVTEEVEVPTAPTASWTRADTLAAAAIAFGVVLTALVGTQLFLRGDDWLLLTIVSRPGFGPSDLFVPYASHVMPFGLSVFWAARAFGGATPWWLLVGTGTALGVIGSIFTWACIRMLVGPRVKAVVPFLLVPLAPSLMTAIMWPSPSVYMTALFAVTAIALWGYLRSRLGHGRSGPIVVTASIVLGLFASELSLLIPPMLFVLGIAWFDGPGILGAAKRTWYQARAMWVGLAVVMVLYLGAYLALARWAGTLPSVRPSADVVIEGVLLVALQTLPAMILGGPWVWNEVMGPVGSLTGPPVFVAALVAWAVILLGRRAKWRVWWPVATVLLLTVLALASARIATYGPTVVRNPYYTLGAVSVLAVTLTVAYLPSALPIDRPTRREPGTPVFVGAACLLISSIVVSFVTYSQAVPRAPSRAYLDEARAALTQPTLNVASPRDEFGSFLYTDPWDTSLHTFDLAGVTGDWVTVTDEPYMLDGSGRRVPVSVDGEPFVTPEPCYPIDGRISLTMPKNRDPNWPTFALSYTAKRATTGDVDIAGTTIPIEFTPGDHTVYFVGDGRPPSLTLQADGVCVRRFEVGTAQPATQD</sequence>
<feature type="transmembrane region" description="Helical" evidence="1">
    <location>
        <begin position="179"/>
        <end position="210"/>
    </location>
</feature>
<feature type="transmembrane region" description="Helical" evidence="1">
    <location>
        <begin position="126"/>
        <end position="144"/>
    </location>
</feature>
<evidence type="ECO:0008006" key="3">
    <source>
        <dbReference type="Google" id="ProtNLM"/>
    </source>
</evidence>
<feature type="transmembrane region" description="Helical" evidence="1">
    <location>
        <begin position="150"/>
        <end position="167"/>
    </location>
</feature>
<feature type="transmembrane region" description="Helical" evidence="1">
    <location>
        <begin position="299"/>
        <end position="316"/>
    </location>
</feature>
<proteinExistence type="predicted"/>
<feature type="transmembrane region" description="Helical" evidence="1">
    <location>
        <begin position="263"/>
        <end position="287"/>
    </location>
</feature>
<dbReference type="AlphaFoldDB" id="L7VWY1"/>
<name>L7VWY1_9BACT</name>
<evidence type="ECO:0000313" key="2">
    <source>
        <dbReference type="EMBL" id="AGC72119.1"/>
    </source>
</evidence>
<keyword evidence="1" id="KW-1133">Transmembrane helix</keyword>
<protein>
    <recommendedName>
        <fullName evidence="3">Glycosyltransferase RgtA/B/C/D-like domain-containing protein</fullName>
    </recommendedName>
</protein>
<feature type="transmembrane region" description="Helical" evidence="1">
    <location>
        <begin position="391"/>
        <end position="410"/>
    </location>
</feature>